<dbReference type="Proteomes" id="UP001565243">
    <property type="component" value="Unassembled WGS sequence"/>
</dbReference>
<evidence type="ECO:0000313" key="3">
    <source>
        <dbReference type="Proteomes" id="UP001565243"/>
    </source>
</evidence>
<dbReference type="InterPro" id="IPR011990">
    <property type="entry name" value="TPR-like_helical_dom_sf"/>
</dbReference>
<gene>
    <name evidence="2" type="ORF">AB6T85_17560</name>
</gene>
<accession>A0ABV4EBA5</accession>
<proteinExistence type="predicted"/>
<name>A0ABV4EBA5_9GAMM</name>
<dbReference type="Gene3D" id="1.25.40.10">
    <property type="entry name" value="Tetratricopeptide repeat domain"/>
    <property type="match status" value="1"/>
</dbReference>
<dbReference type="EMBL" id="JBGFFX010000011">
    <property type="protein sequence ID" value="MEY8772215.1"/>
    <property type="molecule type" value="Genomic_DNA"/>
</dbReference>
<comment type="caution">
    <text evidence="2">The sequence shown here is derived from an EMBL/GenBank/DDBJ whole genome shotgun (WGS) entry which is preliminary data.</text>
</comment>
<sequence length="231" mass="25512">MLRAITAGVLMVSPMMAFADADHPEIDCMKIKNYAAAGDKAYKAKQYEKARDSYTEQVAWSESCQLPDSAIAVAYNNVALTWIRQGDYRKAKAWLLIDEKDAKSQYNLGLIKEKLAALPQPASPAGEYWEYAGKGMWNSYSISAEQDHYKINFDGVSPGLMAMYYGPNIGSLEGKATIQNGRGVLQQREEGDWGNCDVTLLFTPMDLTTQVNGDCGFGHNVSAAGHYIRVE</sequence>
<protein>
    <submittedName>
        <fullName evidence="2">Tetratricopeptide repeat protein</fullName>
    </submittedName>
</protein>
<feature type="chain" id="PRO_5047458837" evidence="1">
    <location>
        <begin position="20"/>
        <end position="231"/>
    </location>
</feature>
<evidence type="ECO:0000313" key="2">
    <source>
        <dbReference type="EMBL" id="MEY8772215.1"/>
    </source>
</evidence>
<feature type="signal peptide" evidence="1">
    <location>
        <begin position="1"/>
        <end position="19"/>
    </location>
</feature>
<keyword evidence="1" id="KW-0732">Signal</keyword>
<reference evidence="2 3" key="1">
    <citation type="submission" date="2024-07" db="EMBL/GenBank/DDBJ databases">
        <authorList>
            <person name="Hebao G."/>
        </authorList>
    </citation>
    <scope>NUCLEOTIDE SEQUENCE [LARGE SCALE GENOMIC DNA]</scope>
    <source>
        <strain evidence="2 3">ACCC 02193</strain>
    </source>
</reference>
<dbReference type="RefSeq" id="WP_369896274.1">
    <property type="nucleotide sequence ID" value="NZ_JBGFFX010000011.1"/>
</dbReference>
<organism evidence="2 3">
    <name type="scientific">Erwinia aeris</name>
    <dbReference type="NCBI Taxonomy" id="3239803"/>
    <lineage>
        <taxon>Bacteria</taxon>
        <taxon>Pseudomonadati</taxon>
        <taxon>Pseudomonadota</taxon>
        <taxon>Gammaproteobacteria</taxon>
        <taxon>Enterobacterales</taxon>
        <taxon>Erwiniaceae</taxon>
        <taxon>Erwinia</taxon>
    </lineage>
</organism>
<keyword evidence="3" id="KW-1185">Reference proteome</keyword>
<evidence type="ECO:0000256" key="1">
    <source>
        <dbReference type="SAM" id="SignalP"/>
    </source>
</evidence>
<dbReference type="SUPFAM" id="SSF48452">
    <property type="entry name" value="TPR-like"/>
    <property type="match status" value="1"/>
</dbReference>